<protein>
    <submittedName>
        <fullName evidence="2">Uncharacterized protein</fullName>
    </submittedName>
</protein>
<keyword evidence="1" id="KW-1133">Transmembrane helix</keyword>
<feature type="transmembrane region" description="Helical" evidence="1">
    <location>
        <begin position="112"/>
        <end position="130"/>
    </location>
</feature>
<keyword evidence="1" id="KW-0472">Membrane</keyword>
<dbReference type="RefSeq" id="WP_222975707.1">
    <property type="nucleotide sequence ID" value="NZ_JAINVZ010000004.1"/>
</dbReference>
<accession>A0ABS7QNX9</accession>
<feature type="transmembrane region" description="Helical" evidence="1">
    <location>
        <begin position="85"/>
        <end position="106"/>
    </location>
</feature>
<keyword evidence="3" id="KW-1185">Reference proteome</keyword>
<name>A0ABS7QNX9_9ACTN</name>
<feature type="transmembrane region" description="Helical" evidence="1">
    <location>
        <begin position="22"/>
        <end position="42"/>
    </location>
</feature>
<organism evidence="2 3">
    <name type="scientific">Streptantibioticus parmotrematis</name>
    <dbReference type="NCBI Taxonomy" id="2873249"/>
    <lineage>
        <taxon>Bacteria</taxon>
        <taxon>Bacillati</taxon>
        <taxon>Actinomycetota</taxon>
        <taxon>Actinomycetes</taxon>
        <taxon>Kitasatosporales</taxon>
        <taxon>Streptomycetaceae</taxon>
        <taxon>Streptantibioticus</taxon>
    </lineage>
</organism>
<sequence length="146" mass="15542">MAFIVNPNDDPEISRSERIARYGSMVPSLAWALLNFTLVLLSPLSKSLISRGQYVAVVLAFAVLGETVVWIGMNSLRRSAGWDCGIIGYLWSGALMTSLVAGGTLLTIGSKATYVAALIPWIPPVVATVAKRRLLRRRGVGAGVGA</sequence>
<dbReference type="Proteomes" id="UP001198565">
    <property type="component" value="Unassembled WGS sequence"/>
</dbReference>
<evidence type="ECO:0000313" key="3">
    <source>
        <dbReference type="Proteomes" id="UP001198565"/>
    </source>
</evidence>
<feature type="transmembrane region" description="Helical" evidence="1">
    <location>
        <begin position="54"/>
        <end position="73"/>
    </location>
</feature>
<evidence type="ECO:0000313" key="2">
    <source>
        <dbReference type="EMBL" id="MBY8884887.1"/>
    </source>
</evidence>
<evidence type="ECO:0000256" key="1">
    <source>
        <dbReference type="SAM" id="Phobius"/>
    </source>
</evidence>
<comment type="caution">
    <text evidence="2">The sequence shown here is derived from an EMBL/GenBank/DDBJ whole genome shotgun (WGS) entry which is preliminary data.</text>
</comment>
<reference evidence="2 3" key="1">
    <citation type="submission" date="2021-08" db="EMBL/GenBank/DDBJ databases">
        <title>Streptomyces sp. PTM05 isolated from lichen.</title>
        <authorList>
            <person name="Somphong A."/>
            <person name="Phongsopitanun W."/>
            <person name="Tanasupawat S."/>
        </authorList>
    </citation>
    <scope>NUCLEOTIDE SEQUENCE [LARGE SCALE GENOMIC DNA]</scope>
    <source>
        <strain evidence="2 3">Ptm05</strain>
    </source>
</reference>
<gene>
    <name evidence="2" type="ORF">K7472_08500</name>
</gene>
<proteinExistence type="predicted"/>
<dbReference type="EMBL" id="JAINVZ010000004">
    <property type="protein sequence ID" value="MBY8884887.1"/>
    <property type="molecule type" value="Genomic_DNA"/>
</dbReference>
<keyword evidence="1" id="KW-0812">Transmembrane</keyword>